<reference evidence="1 2" key="1">
    <citation type="journal article" date="2019" name="Sci. Rep.">
        <title>Nanopore sequencing improves the draft genome of the human pathogenic amoeba Naegleria fowleri.</title>
        <authorList>
            <person name="Liechti N."/>
            <person name="Schurch N."/>
            <person name="Bruggmann R."/>
            <person name="Wittwer M."/>
        </authorList>
    </citation>
    <scope>NUCLEOTIDE SEQUENCE [LARGE SCALE GENOMIC DNA]</scope>
    <source>
        <strain evidence="1 2">ATCC 30894</strain>
    </source>
</reference>
<accession>A0A6A5C189</accession>
<protein>
    <submittedName>
        <fullName evidence="1">Uncharacterized protein</fullName>
    </submittedName>
</protein>
<dbReference type="RefSeq" id="XP_044566149.1">
    <property type="nucleotide sequence ID" value="XM_044702574.1"/>
</dbReference>
<gene>
    <name evidence="1" type="ORF">FDP41_012093</name>
</gene>
<dbReference type="AlphaFoldDB" id="A0A6A5C189"/>
<keyword evidence="2" id="KW-1185">Reference proteome</keyword>
<name>A0A6A5C189_NAEFO</name>
<evidence type="ECO:0000313" key="2">
    <source>
        <dbReference type="Proteomes" id="UP000444721"/>
    </source>
</evidence>
<dbReference type="VEuPathDB" id="AmoebaDB:NF0084070"/>
<comment type="caution">
    <text evidence="1">The sequence shown here is derived from an EMBL/GenBank/DDBJ whole genome shotgun (WGS) entry which is preliminary data.</text>
</comment>
<dbReference type="GeneID" id="68119308"/>
<organism evidence="1 2">
    <name type="scientific">Naegleria fowleri</name>
    <name type="common">Brain eating amoeba</name>
    <dbReference type="NCBI Taxonomy" id="5763"/>
    <lineage>
        <taxon>Eukaryota</taxon>
        <taxon>Discoba</taxon>
        <taxon>Heterolobosea</taxon>
        <taxon>Tetramitia</taxon>
        <taxon>Eutetramitia</taxon>
        <taxon>Vahlkampfiidae</taxon>
        <taxon>Naegleria</taxon>
    </lineage>
</organism>
<sequence length="144" mass="16320">MSSSMTLSPPHMHLSTSGNGHCPQSSFCYYPSHHQQQYPTMFEHNNTHMTMMTMMDVTHSPSSTPLNCSPIHNSTSTAHSLPMLQQISLNDISIGAPTFLKLDIQDIMQAWRELYGEEDDDEQRLPSEISNYGFNNMMTDQAHQ</sequence>
<proteinExistence type="predicted"/>
<dbReference type="VEuPathDB" id="AmoebaDB:FDP41_012093"/>
<dbReference type="OrthoDB" id="10549714at2759"/>
<evidence type="ECO:0000313" key="1">
    <source>
        <dbReference type="EMBL" id="KAF0981436.1"/>
    </source>
</evidence>
<dbReference type="EMBL" id="VFQX01000013">
    <property type="protein sequence ID" value="KAF0981436.1"/>
    <property type="molecule type" value="Genomic_DNA"/>
</dbReference>
<dbReference type="Proteomes" id="UP000444721">
    <property type="component" value="Unassembled WGS sequence"/>
</dbReference>